<keyword evidence="4 6" id="KW-1133">Transmembrane helix</keyword>
<evidence type="ECO:0000256" key="5">
    <source>
        <dbReference type="ARBA" id="ARBA00023136"/>
    </source>
</evidence>
<evidence type="ECO:0000313" key="9">
    <source>
        <dbReference type="Proteomes" id="UP000762676"/>
    </source>
</evidence>
<feature type="transmembrane region" description="Helical" evidence="6">
    <location>
        <begin position="37"/>
        <end position="61"/>
    </location>
</feature>
<dbReference type="Proteomes" id="UP000762676">
    <property type="component" value="Unassembled WGS sequence"/>
</dbReference>
<dbReference type="InterPro" id="IPR003915">
    <property type="entry name" value="PKD_2"/>
</dbReference>
<dbReference type="InterPro" id="IPR013122">
    <property type="entry name" value="PKD1_2_channel"/>
</dbReference>
<accession>A0AAV4JZW1</accession>
<evidence type="ECO:0000256" key="3">
    <source>
        <dbReference type="ARBA" id="ARBA00022692"/>
    </source>
</evidence>
<dbReference type="PANTHER" id="PTHR10877:SF194">
    <property type="entry name" value="LOCATION OF VULVA DEFECTIVE 1"/>
    <property type="match status" value="1"/>
</dbReference>
<dbReference type="GO" id="GO:0050982">
    <property type="term" value="P:detection of mechanical stimulus"/>
    <property type="evidence" value="ECO:0007669"/>
    <property type="project" value="TreeGrafter"/>
</dbReference>
<proteinExistence type="inferred from homology"/>
<evidence type="ECO:0000256" key="6">
    <source>
        <dbReference type="SAM" id="Phobius"/>
    </source>
</evidence>
<evidence type="ECO:0000256" key="1">
    <source>
        <dbReference type="ARBA" id="ARBA00004141"/>
    </source>
</evidence>
<protein>
    <submittedName>
        <fullName evidence="8">Polycystic kidney disease 2-like 2 protein</fullName>
    </submittedName>
</protein>
<reference evidence="8 9" key="1">
    <citation type="journal article" date="2021" name="Elife">
        <title>Chloroplast acquisition without the gene transfer in kleptoplastic sea slugs, Plakobranchus ocellatus.</title>
        <authorList>
            <person name="Maeda T."/>
            <person name="Takahashi S."/>
            <person name="Yoshida T."/>
            <person name="Shimamura S."/>
            <person name="Takaki Y."/>
            <person name="Nagai Y."/>
            <person name="Toyoda A."/>
            <person name="Suzuki Y."/>
            <person name="Arimoto A."/>
            <person name="Ishii H."/>
            <person name="Satoh N."/>
            <person name="Nishiyama T."/>
            <person name="Hasebe M."/>
            <person name="Maruyama T."/>
            <person name="Minagawa J."/>
            <person name="Obokata J."/>
            <person name="Shigenobu S."/>
        </authorList>
    </citation>
    <scope>NUCLEOTIDE SEQUENCE [LARGE SCALE GENOMIC DNA]</scope>
</reference>
<keyword evidence="3 6" id="KW-0812">Transmembrane</keyword>
<comment type="subcellular location">
    <subcellularLocation>
        <location evidence="1">Membrane</location>
        <topology evidence="1">Multi-pass membrane protein</topology>
    </subcellularLocation>
</comment>
<sequence length="298" mass="34421">MFTQVTVAFELDIYGGVFASKSLNTANISLKNKEKGIWFKIVEINACVCLVLSIFGSLTRLQREGLKAFFANLWNWAEMLMISLTLLSIFFYVMRQNIFLLVMEEFSTSRHSVYLDFATVFFWQILFHVTMGMAGAVAILKMLKVTTFNPIWKTFVRSVTIGLSDFQAFLFATAFIILAFCFFGRMIFGSHAKSYSTFSRSMLTLLFFILGEADYETLVAVDLFFGRLFFLTFMFISQYFVLFIFIAIMRDALDIARYMHFEHEQAVIRYIVNTILLYLNALTPQITTSSEKEEPAEK</sequence>
<organism evidence="8 9">
    <name type="scientific">Elysia marginata</name>
    <dbReference type="NCBI Taxonomy" id="1093978"/>
    <lineage>
        <taxon>Eukaryota</taxon>
        <taxon>Metazoa</taxon>
        <taxon>Spiralia</taxon>
        <taxon>Lophotrochozoa</taxon>
        <taxon>Mollusca</taxon>
        <taxon>Gastropoda</taxon>
        <taxon>Heterobranchia</taxon>
        <taxon>Euthyneura</taxon>
        <taxon>Panpulmonata</taxon>
        <taxon>Sacoglossa</taxon>
        <taxon>Placobranchoidea</taxon>
        <taxon>Plakobranchidae</taxon>
        <taxon>Elysia</taxon>
    </lineage>
</organism>
<name>A0AAV4JZW1_9GAST</name>
<dbReference type="PRINTS" id="PR01433">
    <property type="entry name" value="POLYCYSTIN2"/>
</dbReference>
<dbReference type="PANTHER" id="PTHR10877">
    <property type="entry name" value="POLYCYSTIN FAMILY MEMBER"/>
    <property type="match status" value="1"/>
</dbReference>
<gene>
    <name evidence="8" type="ORF">ElyMa_005251800</name>
</gene>
<dbReference type="GO" id="GO:0016020">
    <property type="term" value="C:membrane"/>
    <property type="evidence" value="ECO:0007669"/>
    <property type="project" value="UniProtKB-SubCell"/>
</dbReference>
<evidence type="ECO:0000256" key="4">
    <source>
        <dbReference type="ARBA" id="ARBA00022989"/>
    </source>
</evidence>
<comment type="caution">
    <text evidence="8">The sequence shown here is derived from an EMBL/GenBank/DDBJ whole genome shotgun (WGS) entry which is preliminary data.</text>
</comment>
<evidence type="ECO:0000313" key="8">
    <source>
        <dbReference type="EMBL" id="GFS27263.1"/>
    </source>
</evidence>
<feature type="transmembrane region" description="Helical" evidence="6">
    <location>
        <begin position="160"/>
        <end position="183"/>
    </location>
</feature>
<comment type="similarity">
    <text evidence="2">Belongs to the polycystin family.</text>
</comment>
<dbReference type="GO" id="GO:0005262">
    <property type="term" value="F:calcium channel activity"/>
    <property type="evidence" value="ECO:0007669"/>
    <property type="project" value="TreeGrafter"/>
</dbReference>
<feature type="transmembrane region" description="Helical" evidence="6">
    <location>
        <begin position="73"/>
        <end position="93"/>
    </location>
</feature>
<feature type="domain" description="Polycystin cation channel PKD1/PKD2" evidence="7">
    <location>
        <begin position="42"/>
        <end position="253"/>
    </location>
</feature>
<feature type="transmembrane region" description="Helical" evidence="6">
    <location>
        <begin position="114"/>
        <end position="140"/>
    </location>
</feature>
<dbReference type="Pfam" id="PF08016">
    <property type="entry name" value="PKD_channel"/>
    <property type="match status" value="1"/>
</dbReference>
<keyword evidence="9" id="KW-1185">Reference proteome</keyword>
<evidence type="ECO:0000259" key="7">
    <source>
        <dbReference type="Pfam" id="PF08016"/>
    </source>
</evidence>
<dbReference type="InterPro" id="IPR051223">
    <property type="entry name" value="Polycystin"/>
</dbReference>
<dbReference type="EMBL" id="BMAT01010472">
    <property type="protein sequence ID" value="GFS27263.1"/>
    <property type="molecule type" value="Genomic_DNA"/>
</dbReference>
<feature type="transmembrane region" description="Helical" evidence="6">
    <location>
        <begin position="225"/>
        <end position="249"/>
    </location>
</feature>
<dbReference type="AlphaFoldDB" id="A0AAV4JZW1"/>
<evidence type="ECO:0000256" key="2">
    <source>
        <dbReference type="ARBA" id="ARBA00007200"/>
    </source>
</evidence>
<keyword evidence="5 6" id="KW-0472">Membrane</keyword>
<dbReference type="GO" id="GO:0005509">
    <property type="term" value="F:calcium ion binding"/>
    <property type="evidence" value="ECO:0007669"/>
    <property type="project" value="InterPro"/>
</dbReference>